<comment type="caution">
    <text evidence="11">The sequence shown here is derived from an EMBL/GenBank/DDBJ whole genome shotgun (WGS) entry which is preliminary data.</text>
</comment>
<evidence type="ECO:0000256" key="6">
    <source>
        <dbReference type="ARBA" id="ARBA00023224"/>
    </source>
</evidence>
<evidence type="ECO:0000313" key="11">
    <source>
        <dbReference type="EMBL" id="RIV97304.1"/>
    </source>
</evidence>
<comment type="similarity">
    <text evidence="7">Belongs to the methyl-accepting chemotaxis (MCP) protein family.</text>
</comment>
<evidence type="ECO:0000256" key="2">
    <source>
        <dbReference type="ARBA" id="ARBA00022519"/>
    </source>
</evidence>
<keyword evidence="3" id="KW-0812">Transmembrane</keyword>
<dbReference type="RefSeq" id="WP_310648582.1">
    <property type="nucleotide sequence ID" value="NZ_QOUW02000346.1"/>
</dbReference>
<dbReference type="Proteomes" id="UP000253437">
    <property type="component" value="Unassembled WGS sequence"/>
</dbReference>
<dbReference type="InterPro" id="IPR004089">
    <property type="entry name" value="MCPsignal_dom"/>
</dbReference>
<evidence type="ECO:0000256" key="3">
    <source>
        <dbReference type="ARBA" id="ARBA00022692"/>
    </source>
</evidence>
<evidence type="ECO:0000313" key="12">
    <source>
        <dbReference type="Proteomes" id="UP000253437"/>
    </source>
</evidence>
<comment type="subcellular location">
    <subcellularLocation>
        <location evidence="1">Cell inner membrane</location>
        <topology evidence="1">Multi-pass membrane protein</topology>
    </subcellularLocation>
</comment>
<feature type="domain" description="T-SNARE coiled-coil homology" evidence="10">
    <location>
        <begin position="190"/>
        <end position="252"/>
    </location>
</feature>
<dbReference type="SUPFAM" id="SSF58104">
    <property type="entry name" value="Methyl-accepting chemotaxis protein (MCP) signaling domain"/>
    <property type="match status" value="1"/>
</dbReference>
<feature type="non-terminal residue" evidence="11">
    <location>
        <position position="1"/>
    </location>
</feature>
<keyword evidence="2" id="KW-1003">Cell membrane</keyword>
<dbReference type="InterPro" id="IPR004090">
    <property type="entry name" value="Chemotax_Me-accpt_rcpt"/>
</dbReference>
<organism evidence="11 12">
    <name type="scientific">Vibrio harveyi</name>
    <name type="common">Beneckea harveyi</name>
    <dbReference type="NCBI Taxonomy" id="669"/>
    <lineage>
        <taxon>Bacteria</taxon>
        <taxon>Pseudomonadati</taxon>
        <taxon>Pseudomonadota</taxon>
        <taxon>Gammaproteobacteria</taxon>
        <taxon>Vibrionales</taxon>
        <taxon>Vibrionaceae</taxon>
        <taxon>Vibrio</taxon>
    </lineage>
</organism>
<dbReference type="PROSITE" id="PS50111">
    <property type="entry name" value="CHEMOTAXIS_TRANSDUC_2"/>
    <property type="match status" value="1"/>
</dbReference>
<evidence type="ECO:0000256" key="7">
    <source>
        <dbReference type="ARBA" id="ARBA00029447"/>
    </source>
</evidence>
<dbReference type="PANTHER" id="PTHR32089:SF119">
    <property type="entry name" value="METHYL-ACCEPTING CHEMOTAXIS PROTEIN CTPL"/>
    <property type="match status" value="1"/>
</dbReference>
<dbReference type="SMART" id="SM00283">
    <property type="entry name" value="MA"/>
    <property type="match status" value="1"/>
</dbReference>
<dbReference type="AlphaFoldDB" id="A0A8B3E2S7"/>
<dbReference type="GO" id="GO:0005886">
    <property type="term" value="C:plasma membrane"/>
    <property type="evidence" value="ECO:0007669"/>
    <property type="project" value="UniProtKB-SubCell"/>
</dbReference>
<dbReference type="InterPro" id="IPR000727">
    <property type="entry name" value="T_SNARE_dom"/>
</dbReference>
<keyword evidence="6 8" id="KW-0807">Transducer</keyword>
<dbReference type="GO" id="GO:0006935">
    <property type="term" value="P:chemotaxis"/>
    <property type="evidence" value="ECO:0007669"/>
    <property type="project" value="InterPro"/>
</dbReference>
<dbReference type="GO" id="GO:0004888">
    <property type="term" value="F:transmembrane signaling receptor activity"/>
    <property type="evidence" value="ECO:0007669"/>
    <property type="project" value="InterPro"/>
</dbReference>
<evidence type="ECO:0000256" key="1">
    <source>
        <dbReference type="ARBA" id="ARBA00004429"/>
    </source>
</evidence>
<reference evidence="11 12" key="1">
    <citation type="submission" date="2018-08" db="EMBL/GenBank/DDBJ databases">
        <title>Vibrio harveyi strains pathogenic to white snook Centropomus viridis Lockington (1877) and potential probiotic bacteria.</title>
        <authorList>
            <person name="Soto-Rodriguez S."/>
            <person name="Gomez-Gil B."/>
            <person name="Lozano-Olvera R."/>
        </authorList>
    </citation>
    <scope>NUCLEOTIDE SEQUENCE [LARGE SCALE GENOMIC DNA]</scope>
    <source>
        <strain evidence="11 12">CAIM 1508</strain>
    </source>
</reference>
<dbReference type="EMBL" id="QOUW02000346">
    <property type="protein sequence ID" value="RIV97304.1"/>
    <property type="molecule type" value="Genomic_DNA"/>
</dbReference>
<evidence type="ECO:0000259" key="10">
    <source>
        <dbReference type="PROSITE" id="PS50192"/>
    </source>
</evidence>
<dbReference type="FunFam" id="1.10.287.950:FF:000001">
    <property type="entry name" value="Methyl-accepting chemotaxis sensory transducer"/>
    <property type="match status" value="1"/>
</dbReference>
<accession>A0A8B3E2S7</accession>
<dbReference type="Pfam" id="PF00015">
    <property type="entry name" value="MCPsignal"/>
    <property type="match status" value="1"/>
</dbReference>
<gene>
    <name evidence="11" type="ORF">DS957_029485</name>
</gene>
<keyword evidence="5" id="KW-0472">Membrane</keyword>
<evidence type="ECO:0000259" key="9">
    <source>
        <dbReference type="PROSITE" id="PS50111"/>
    </source>
</evidence>
<dbReference type="PRINTS" id="PR00260">
    <property type="entry name" value="CHEMTRNSDUCR"/>
</dbReference>
<dbReference type="PROSITE" id="PS50192">
    <property type="entry name" value="T_SNARE"/>
    <property type="match status" value="1"/>
</dbReference>
<dbReference type="Gene3D" id="1.10.287.950">
    <property type="entry name" value="Methyl-accepting chemotaxis protein"/>
    <property type="match status" value="1"/>
</dbReference>
<evidence type="ECO:0000256" key="8">
    <source>
        <dbReference type="PROSITE-ProRule" id="PRU00284"/>
    </source>
</evidence>
<protein>
    <submittedName>
        <fullName evidence="11">Methyl-accepting chemotaxis protein</fullName>
    </submittedName>
</protein>
<dbReference type="PANTHER" id="PTHR32089">
    <property type="entry name" value="METHYL-ACCEPTING CHEMOTAXIS PROTEIN MCPB"/>
    <property type="match status" value="1"/>
</dbReference>
<evidence type="ECO:0000256" key="4">
    <source>
        <dbReference type="ARBA" id="ARBA00022989"/>
    </source>
</evidence>
<evidence type="ECO:0000256" key="5">
    <source>
        <dbReference type="ARBA" id="ARBA00023136"/>
    </source>
</evidence>
<proteinExistence type="inferred from homology"/>
<dbReference type="GO" id="GO:0007165">
    <property type="term" value="P:signal transduction"/>
    <property type="evidence" value="ECO:0007669"/>
    <property type="project" value="UniProtKB-KW"/>
</dbReference>
<keyword evidence="4" id="KW-1133">Transmembrane helix</keyword>
<keyword evidence="2" id="KW-0997">Cell inner membrane</keyword>
<name>A0A8B3E2S7_VIBHA</name>
<sequence>INNIEENRLAINDINNKTVEDLVSLENQMSSIDMLATAINEMHVSAQEVTSNISRSAMLTNDISEQSKTTKNILNSSTKSVSDASTEIMGCKEMISELEVDCSRISSVSDIINNIADQTNLLALNAAIEAARAGEQGRGFAVVADEVRMLAQKTQTSTLEIDNIISSLQNKSNMVSDKMNEIMLTTADSVSSSNEAENNFDYVYNSLMEIYDMSHQIATAAEEQSQVIEDINKNVTLVSDVSRDTLNSIKGTTTSVKEINSRSENIQHSLLEFKIN</sequence>
<feature type="domain" description="Methyl-accepting transducer" evidence="9">
    <location>
        <begin position="3"/>
        <end position="239"/>
    </location>
</feature>